<protein>
    <submittedName>
        <fullName evidence="1">Uncharacterized protein</fullName>
    </submittedName>
</protein>
<sequence length="234" mass="26992">MARNEPEVDFSENALYSFPTTGNNYFYIYLETLKIQIEVKIIVSILTTLYFQSALGQTSLETIKRNEIITVIQTDSLPGTYLKHVPIEGKFEQLTSFKFPNGIFDYVTMIMGEYQNGKPFGTWIYTRINQDFYWIDIEKKVRFYPDSTIVTSDFGSIRYNRDSTTVEASISGMLSKVNISCGRNTCVFQSMGKAKNEFCFQQEHLNAIITKLREGIPEIEIYNELGEKNANHHK</sequence>
<dbReference type="Proteomes" id="UP000005631">
    <property type="component" value="Chromosome"/>
</dbReference>
<name>G8R7E3_OWEHD</name>
<organism evidence="1 2">
    <name type="scientific">Owenweeksia hongkongensis (strain DSM 17368 / CIP 108786 / JCM 12287 / NRRL B-23963 / UST20020801)</name>
    <dbReference type="NCBI Taxonomy" id="926562"/>
    <lineage>
        <taxon>Bacteria</taxon>
        <taxon>Pseudomonadati</taxon>
        <taxon>Bacteroidota</taxon>
        <taxon>Flavobacteriia</taxon>
        <taxon>Flavobacteriales</taxon>
        <taxon>Owenweeksiaceae</taxon>
        <taxon>Owenweeksia</taxon>
    </lineage>
</organism>
<dbReference type="EMBL" id="CP003156">
    <property type="protein sequence ID" value="AEV31254.1"/>
    <property type="molecule type" value="Genomic_DNA"/>
</dbReference>
<reference evidence="1 2" key="1">
    <citation type="journal article" date="2012" name="Stand. Genomic Sci.">
        <title>Genome sequence of the orange-pigmented seawater bacterium Owenweeksia hongkongensis type strain (UST20020801(T)).</title>
        <authorList>
            <person name="Riedel T."/>
            <person name="Held B."/>
            <person name="Nolan M."/>
            <person name="Lucas S."/>
            <person name="Lapidus A."/>
            <person name="Tice H."/>
            <person name="Del Rio T.G."/>
            <person name="Cheng J.F."/>
            <person name="Han C."/>
            <person name="Tapia R."/>
            <person name="Goodwin L.A."/>
            <person name="Pitluck S."/>
            <person name="Liolios K."/>
            <person name="Mavromatis K."/>
            <person name="Pagani I."/>
            <person name="Ivanova N."/>
            <person name="Mikhailova N."/>
            <person name="Pati A."/>
            <person name="Chen A."/>
            <person name="Palaniappan K."/>
            <person name="Rohde M."/>
            <person name="Tindall B.J."/>
            <person name="Detter J.C."/>
            <person name="Goker M."/>
            <person name="Woyke T."/>
            <person name="Bristow J."/>
            <person name="Eisen J.A."/>
            <person name="Markowitz V."/>
            <person name="Hugenholtz P."/>
            <person name="Klenk H.P."/>
            <person name="Kyrpides N.C."/>
        </authorList>
    </citation>
    <scope>NUCLEOTIDE SEQUENCE</scope>
    <source>
        <strain evidence="2">DSM 17368 / JCM 12287 / NRRL B-23963</strain>
    </source>
</reference>
<proteinExistence type="predicted"/>
<gene>
    <name evidence="1" type="ordered locus">Oweho_0232</name>
</gene>
<accession>G8R7E3</accession>
<evidence type="ECO:0000313" key="1">
    <source>
        <dbReference type="EMBL" id="AEV31254.1"/>
    </source>
</evidence>
<dbReference type="HOGENOM" id="CLU_1184098_0_0_10"/>
<evidence type="ECO:0000313" key="2">
    <source>
        <dbReference type="Proteomes" id="UP000005631"/>
    </source>
</evidence>
<keyword evidence="2" id="KW-1185">Reference proteome</keyword>
<dbReference type="AlphaFoldDB" id="G8R7E3"/>
<dbReference type="KEGG" id="oho:Oweho_0232"/>